<feature type="coiled-coil region" evidence="1">
    <location>
        <begin position="86"/>
        <end position="113"/>
    </location>
</feature>
<evidence type="ECO:0000256" key="2">
    <source>
        <dbReference type="SAM" id="MobiDB-lite"/>
    </source>
</evidence>
<accession>A0A392MHM3</accession>
<evidence type="ECO:0000313" key="3">
    <source>
        <dbReference type="EMBL" id="MCH86811.1"/>
    </source>
</evidence>
<keyword evidence="1" id="KW-0175">Coiled coil</keyword>
<feature type="non-terminal residue" evidence="3">
    <location>
        <position position="1"/>
    </location>
</feature>
<comment type="caution">
    <text evidence="3">The sequence shown here is derived from an EMBL/GenBank/DDBJ whole genome shotgun (WGS) entry which is preliminary data.</text>
</comment>
<proteinExistence type="predicted"/>
<sequence>GAYKKKLTTAQTQIGETGGDGVQQVDGGTKLKLWRELAGGRTRGRVYGTADLSTNLRRGCTSFTQQSGNPHGSMSGMSLDVESTARLRAEQVAENALAQAQEANNEVIALKALLMERLGEIDQRSAGGSCNASHPNSHPDYDDALDEESLDEQSLDGDA</sequence>
<feature type="compositionally biased region" description="Polar residues" evidence="2">
    <location>
        <begin position="126"/>
        <end position="136"/>
    </location>
</feature>
<evidence type="ECO:0000313" key="4">
    <source>
        <dbReference type="Proteomes" id="UP000265520"/>
    </source>
</evidence>
<feature type="region of interest" description="Disordered" evidence="2">
    <location>
        <begin position="123"/>
        <end position="159"/>
    </location>
</feature>
<evidence type="ECO:0000256" key="1">
    <source>
        <dbReference type="SAM" id="Coils"/>
    </source>
</evidence>
<reference evidence="3 4" key="1">
    <citation type="journal article" date="2018" name="Front. Plant Sci.">
        <title>Red Clover (Trifolium pratense) and Zigzag Clover (T. medium) - A Picture of Genomic Similarities and Differences.</title>
        <authorList>
            <person name="Dluhosova J."/>
            <person name="Istvanek J."/>
            <person name="Nedelnik J."/>
            <person name="Repkova J."/>
        </authorList>
    </citation>
    <scope>NUCLEOTIDE SEQUENCE [LARGE SCALE GENOMIC DNA]</scope>
    <source>
        <strain evidence="4">cv. 10/8</strain>
        <tissue evidence="3">Leaf</tissue>
    </source>
</reference>
<name>A0A392MHM3_9FABA</name>
<gene>
    <name evidence="3" type="ORF">A2U01_0007671</name>
</gene>
<feature type="compositionally biased region" description="Acidic residues" evidence="2">
    <location>
        <begin position="142"/>
        <end position="159"/>
    </location>
</feature>
<dbReference type="AlphaFoldDB" id="A0A392MHM3"/>
<keyword evidence="4" id="KW-1185">Reference proteome</keyword>
<dbReference type="EMBL" id="LXQA010010984">
    <property type="protein sequence ID" value="MCH86811.1"/>
    <property type="molecule type" value="Genomic_DNA"/>
</dbReference>
<dbReference type="Proteomes" id="UP000265520">
    <property type="component" value="Unassembled WGS sequence"/>
</dbReference>
<organism evidence="3 4">
    <name type="scientific">Trifolium medium</name>
    <dbReference type="NCBI Taxonomy" id="97028"/>
    <lineage>
        <taxon>Eukaryota</taxon>
        <taxon>Viridiplantae</taxon>
        <taxon>Streptophyta</taxon>
        <taxon>Embryophyta</taxon>
        <taxon>Tracheophyta</taxon>
        <taxon>Spermatophyta</taxon>
        <taxon>Magnoliopsida</taxon>
        <taxon>eudicotyledons</taxon>
        <taxon>Gunneridae</taxon>
        <taxon>Pentapetalae</taxon>
        <taxon>rosids</taxon>
        <taxon>fabids</taxon>
        <taxon>Fabales</taxon>
        <taxon>Fabaceae</taxon>
        <taxon>Papilionoideae</taxon>
        <taxon>50 kb inversion clade</taxon>
        <taxon>NPAAA clade</taxon>
        <taxon>Hologalegina</taxon>
        <taxon>IRL clade</taxon>
        <taxon>Trifolieae</taxon>
        <taxon>Trifolium</taxon>
    </lineage>
</organism>
<protein>
    <submittedName>
        <fullName evidence="3">Uncharacterized protein</fullName>
    </submittedName>
</protein>